<accession>A0A1Y2HKN2</accession>
<evidence type="ECO:0000313" key="2">
    <source>
        <dbReference type="Proteomes" id="UP000193411"/>
    </source>
</evidence>
<protein>
    <submittedName>
        <fullName evidence="1">Uncharacterized protein</fullName>
    </submittedName>
</protein>
<keyword evidence="2" id="KW-1185">Reference proteome</keyword>
<dbReference type="Proteomes" id="UP000193411">
    <property type="component" value="Unassembled WGS sequence"/>
</dbReference>
<dbReference type="AlphaFoldDB" id="A0A1Y2HKN2"/>
<dbReference type="EMBL" id="MCFL01000024">
    <property type="protein sequence ID" value="ORZ35106.1"/>
    <property type="molecule type" value="Genomic_DNA"/>
</dbReference>
<proteinExistence type="predicted"/>
<comment type="caution">
    <text evidence="1">The sequence shown here is derived from an EMBL/GenBank/DDBJ whole genome shotgun (WGS) entry which is preliminary data.</text>
</comment>
<gene>
    <name evidence="1" type="ORF">BCR44DRAFT_1435096</name>
</gene>
<dbReference type="OrthoDB" id="10688475at2759"/>
<reference evidence="1 2" key="1">
    <citation type="submission" date="2016-07" db="EMBL/GenBank/DDBJ databases">
        <title>Pervasive Adenine N6-methylation of Active Genes in Fungi.</title>
        <authorList>
            <consortium name="DOE Joint Genome Institute"/>
            <person name="Mondo S.J."/>
            <person name="Dannebaum R.O."/>
            <person name="Kuo R.C."/>
            <person name="Labutti K."/>
            <person name="Haridas S."/>
            <person name="Kuo A."/>
            <person name="Salamov A."/>
            <person name="Ahrendt S.R."/>
            <person name="Lipzen A."/>
            <person name="Sullivan W."/>
            <person name="Andreopoulos W.B."/>
            <person name="Clum A."/>
            <person name="Lindquist E."/>
            <person name="Daum C."/>
            <person name="Ramamoorthy G.K."/>
            <person name="Gryganskyi A."/>
            <person name="Culley D."/>
            <person name="Magnuson J.K."/>
            <person name="James T.Y."/>
            <person name="O'Malley M.A."/>
            <person name="Stajich J.E."/>
            <person name="Spatafora J.W."/>
            <person name="Visel A."/>
            <person name="Grigoriev I.V."/>
        </authorList>
    </citation>
    <scope>NUCLEOTIDE SEQUENCE [LARGE SCALE GENOMIC DNA]</scope>
    <source>
        <strain evidence="1 2">PL171</strain>
    </source>
</reference>
<sequence>MLRQLRHKDGPIVAAVMRVMVGYEPAELVAVDATAQEGKVKIEAGCVHGHAPAAWPGSADNVPLMLREWTWRWTAGRKLMDLGVIEDLVRVDFSGLPALAEMQLKVVAKQVARYVDARGSTAADEVLQRLVHVIMTAEHAPREAARVLAVVLGAVAKDHELLEGVLARGLFNAFSTTLDEELLQSSVAAADKQVCPVVYGLVSMLFGSNKTFGLVLHRVFHYAAPDIVSPARAGQVVGISSETVAGAILYTANADVRKASGTLGMVDGVDAVIAVRAELYDYLLFEFFKEFTRLADKRVALDGNDGHARDTGGFGESVTEKEMVSLGIDTLAIAPAILDPASARRPPSQSDWTHATKAAAAALTHLHQRLDHLAVGFTVLYSAWDLQQIDLMLSASGLPAHPSGRVPLVTHIVNVLTMSGTHPETGVSWSFPSPYLLQVLARIGTDASLAFVTIVGHQLADQLGHCDHVPNAIVNAVYKAMYAVLISALQHKQDPAVQVPFTLLVKVFASVLMVDKELWPMWQRAVASVPEMRRDEVTRDMYQELVQQVLGPVEQRAAVDLWWCAVEGIVRRKVPMPV</sequence>
<name>A0A1Y2HKN2_9FUNG</name>
<organism evidence="1 2">
    <name type="scientific">Catenaria anguillulae PL171</name>
    <dbReference type="NCBI Taxonomy" id="765915"/>
    <lineage>
        <taxon>Eukaryota</taxon>
        <taxon>Fungi</taxon>
        <taxon>Fungi incertae sedis</taxon>
        <taxon>Blastocladiomycota</taxon>
        <taxon>Blastocladiomycetes</taxon>
        <taxon>Blastocladiales</taxon>
        <taxon>Catenariaceae</taxon>
        <taxon>Catenaria</taxon>
    </lineage>
</organism>
<evidence type="ECO:0000313" key="1">
    <source>
        <dbReference type="EMBL" id="ORZ35106.1"/>
    </source>
</evidence>